<dbReference type="Gene3D" id="3.40.1280.10">
    <property type="match status" value="1"/>
</dbReference>
<dbReference type="InterPro" id="IPR001537">
    <property type="entry name" value="SpoU_MeTrfase"/>
</dbReference>
<dbReference type="GO" id="GO:0008168">
    <property type="term" value="F:methyltransferase activity"/>
    <property type="evidence" value="ECO:0007669"/>
    <property type="project" value="UniProtKB-KW"/>
</dbReference>
<name>A0ABQ7H669_DUNSA</name>
<evidence type="ECO:0000256" key="3">
    <source>
        <dbReference type="ARBA" id="ARBA00022679"/>
    </source>
</evidence>
<dbReference type="CDD" id="cd18094">
    <property type="entry name" value="SpoU-like_TrmL"/>
    <property type="match status" value="1"/>
</dbReference>
<accession>A0ABQ7H669</accession>
<comment type="caution">
    <text evidence="8">The sequence shown here is derived from an EMBL/GenBank/DDBJ whole genome shotgun (WGS) entry which is preliminary data.</text>
</comment>
<feature type="compositionally biased region" description="Basic residues" evidence="6">
    <location>
        <begin position="21"/>
        <end position="33"/>
    </location>
</feature>
<gene>
    <name evidence="8" type="ORF">DUNSADRAFT_7672</name>
</gene>
<organism evidence="8 9">
    <name type="scientific">Dunaliella salina</name>
    <name type="common">Green alga</name>
    <name type="synonym">Protococcus salinus</name>
    <dbReference type="NCBI Taxonomy" id="3046"/>
    <lineage>
        <taxon>Eukaryota</taxon>
        <taxon>Viridiplantae</taxon>
        <taxon>Chlorophyta</taxon>
        <taxon>core chlorophytes</taxon>
        <taxon>Chlorophyceae</taxon>
        <taxon>CS clade</taxon>
        <taxon>Chlamydomonadales</taxon>
        <taxon>Dunaliellaceae</taxon>
        <taxon>Dunaliella</taxon>
    </lineage>
</organism>
<feature type="region of interest" description="Disordered" evidence="6">
    <location>
        <begin position="20"/>
        <end position="41"/>
    </location>
</feature>
<keyword evidence="2 8" id="KW-0489">Methyltransferase</keyword>
<keyword evidence="3" id="KW-0808">Transferase</keyword>
<proteinExistence type="inferred from homology"/>
<evidence type="ECO:0000313" key="9">
    <source>
        <dbReference type="Proteomes" id="UP000815325"/>
    </source>
</evidence>
<dbReference type="InterPro" id="IPR016914">
    <property type="entry name" value="TrmL"/>
</dbReference>
<evidence type="ECO:0000259" key="7">
    <source>
        <dbReference type="Pfam" id="PF00588"/>
    </source>
</evidence>
<keyword evidence="4" id="KW-0949">S-adenosyl-L-methionine</keyword>
<dbReference type="PANTHER" id="PTHR42971:SF1">
    <property type="entry name" value="TRNA (CYTIDINE(34)-2'-O)-METHYLTRANSFERASE"/>
    <property type="match status" value="1"/>
</dbReference>
<evidence type="ECO:0000313" key="8">
    <source>
        <dbReference type="EMBL" id="KAF5842358.1"/>
    </source>
</evidence>
<dbReference type="SUPFAM" id="SSF75217">
    <property type="entry name" value="alpha/beta knot"/>
    <property type="match status" value="1"/>
</dbReference>
<dbReference type="InterPro" id="IPR029026">
    <property type="entry name" value="tRNA_m1G_MTases_N"/>
</dbReference>
<reference evidence="8" key="1">
    <citation type="submission" date="2017-08" db="EMBL/GenBank/DDBJ databases">
        <authorList>
            <person name="Polle J.E."/>
            <person name="Barry K."/>
            <person name="Cushman J."/>
            <person name="Schmutz J."/>
            <person name="Tran D."/>
            <person name="Hathwaick L.T."/>
            <person name="Yim W.C."/>
            <person name="Jenkins J."/>
            <person name="Mckie-Krisberg Z.M."/>
            <person name="Prochnik S."/>
            <person name="Lindquist E."/>
            <person name="Dockter R.B."/>
            <person name="Adam C."/>
            <person name="Molina H."/>
            <person name="Bunkerborg J."/>
            <person name="Jin E."/>
            <person name="Buchheim M."/>
            <person name="Magnuson J."/>
        </authorList>
    </citation>
    <scope>NUCLEOTIDE SEQUENCE</scope>
    <source>
        <strain evidence="8">CCAP 19/18</strain>
    </source>
</reference>
<evidence type="ECO:0000256" key="2">
    <source>
        <dbReference type="ARBA" id="ARBA00022603"/>
    </source>
</evidence>
<evidence type="ECO:0000256" key="4">
    <source>
        <dbReference type="ARBA" id="ARBA00022691"/>
    </source>
</evidence>
<evidence type="ECO:0000256" key="1">
    <source>
        <dbReference type="ARBA" id="ARBA00022490"/>
    </source>
</evidence>
<evidence type="ECO:0000256" key="5">
    <source>
        <dbReference type="ARBA" id="ARBA00022694"/>
    </source>
</evidence>
<dbReference type="Pfam" id="PF00588">
    <property type="entry name" value="SpoU_methylase"/>
    <property type="match status" value="1"/>
</dbReference>
<protein>
    <submittedName>
        <fullName evidence="8">Alpha/beta knot methyltransferase</fullName>
    </submittedName>
</protein>
<dbReference type="PANTHER" id="PTHR42971">
    <property type="entry name" value="TRNA (CYTIDINE(34)-2'-O)-METHYLTRANSFERASE"/>
    <property type="match status" value="1"/>
</dbReference>
<keyword evidence="1" id="KW-0963">Cytoplasm</keyword>
<evidence type="ECO:0000256" key="6">
    <source>
        <dbReference type="SAM" id="MobiDB-lite"/>
    </source>
</evidence>
<dbReference type="InterPro" id="IPR029028">
    <property type="entry name" value="Alpha/beta_knot_MTases"/>
</dbReference>
<dbReference type="HAMAP" id="MF_01885">
    <property type="entry name" value="tRNA_methyltr_TrmL"/>
    <property type="match status" value="1"/>
</dbReference>
<dbReference type="Proteomes" id="UP000815325">
    <property type="component" value="Unassembled WGS sequence"/>
</dbReference>
<keyword evidence="9" id="KW-1185">Reference proteome</keyword>
<feature type="domain" description="tRNA/rRNA methyltransferase SpoU type" evidence="7">
    <location>
        <begin position="51"/>
        <end position="196"/>
    </location>
</feature>
<sequence length="232" mass="25292">MQQVARTKATGACQPFSGANRVKRHAGRPHKQGRQAAPEAFSDAPPLRQDLNIVLVNPQIPQNTGNACRTAAATGVPMHLVGPLGFSTDDSMLKRAGLDYWHAVCVQTHESWESFHNFFLSLPDPKRLVAFTVYGSTSHHGLAYQPGDWLVFGSEVSGLSPQAHDDIKLGGGALVKIPIRDTYVRSLNLATSVGIGTFEALRQLDADKPDIVYPRASPSWDEVVAKHFTKKE</sequence>
<dbReference type="GO" id="GO:0032259">
    <property type="term" value="P:methylation"/>
    <property type="evidence" value="ECO:0007669"/>
    <property type="project" value="UniProtKB-KW"/>
</dbReference>
<dbReference type="EMBL" id="MU069463">
    <property type="protein sequence ID" value="KAF5842358.1"/>
    <property type="molecule type" value="Genomic_DNA"/>
</dbReference>
<keyword evidence="5" id="KW-0819">tRNA processing</keyword>